<dbReference type="Pfam" id="PF16209">
    <property type="entry name" value="PhoLip_ATPase_N"/>
    <property type="match status" value="1"/>
</dbReference>
<feature type="binding site" evidence="18">
    <location>
        <position position="812"/>
    </location>
    <ligand>
        <name>ATP</name>
        <dbReference type="ChEBI" id="CHEBI:30616"/>
    </ligand>
</feature>
<dbReference type="InterPro" id="IPR023299">
    <property type="entry name" value="ATPase_P-typ_cyto_dom_N"/>
</dbReference>
<evidence type="ECO:0000313" key="24">
    <source>
        <dbReference type="Ensembl" id="ENSAPLP00000016512.1"/>
    </source>
</evidence>
<comment type="catalytic activity">
    <reaction evidence="15 20">
        <text>ATP + H2O + phospholipidSide 1 = ADP + phosphate + phospholipidSide 2.</text>
        <dbReference type="EC" id="7.6.2.1"/>
    </reaction>
</comment>
<dbReference type="InterPro" id="IPR032631">
    <property type="entry name" value="P-type_ATPase_N"/>
</dbReference>
<dbReference type="NCBIfam" id="TIGR01652">
    <property type="entry name" value="ATPase-Plipid"/>
    <property type="match status" value="1"/>
</dbReference>
<feature type="transmembrane region" description="Helical" evidence="20">
    <location>
        <begin position="904"/>
        <end position="924"/>
    </location>
</feature>
<feature type="binding site" evidence="18">
    <location>
        <position position="545"/>
    </location>
    <ligand>
        <name>ATP</name>
        <dbReference type="ChEBI" id="CHEBI:30616"/>
    </ligand>
</feature>
<evidence type="ECO:0000256" key="7">
    <source>
        <dbReference type="ARBA" id="ARBA00022723"/>
    </source>
</evidence>
<feature type="transmembrane region" description="Helical" evidence="20">
    <location>
        <begin position="1046"/>
        <end position="1066"/>
    </location>
</feature>
<feature type="binding site" evidence="19">
    <location>
        <position position="838"/>
    </location>
    <ligand>
        <name>Mg(2+)</name>
        <dbReference type="ChEBI" id="CHEBI:18420"/>
    </ligand>
</feature>
<feature type="transmembrane region" description="Helical" evidence="20">
    <location>
        <begin position="1015"/>
        <end position="1034"/>
    </location>
</feature>
<dbReference type="Pfam" id="PF13246">
    <property type="entry name" value="Cation_ATPase"/>
    <property type="match status" value="1"/>
</dbReference>
<evidence type="ECO:0000256" key="19">
    <source>
        <dbReference type="PIRSR" id="PIRSR606539-3"/>
    </source>
</evidence>
<feature type="binding site" evidence="18">
    <location>
        <position position="722"/>
    </location>
    <ligand>
        <name>ATP</name>
        <dbReference type="ChEBI" id="CHEBI:30616"/>
    </ligand>
</feature>
<keyword evidence="8 18" id="KW-0547">Nucleotide-binding</keyword>
<gene>
    <name evidence="24" type="primary">ATP8A2</name>
</gene>
<evidence type="ECO:0000256" key="2">
    <source>
        <dbReference type="ARBA" id="ARBA00004141"/>
    </source>
</evidence>
<dbReference type="SUPFAM" id="SSF81665">
    <property type="entry name" value="Calcium ATPase, transmembrane domain M"/>
    <property type="match status" value="1"/>
</dbReference>
<evidence type="ECO:0000256" key="10">
    <source>
        <dbReference type="ARBA" id="ARBA00022842"/>
    </source>
</evidence>
<dbReference type="GeneTree" id="ENSGT00940000157332"/>
<dbReference type="GO" id="GO:0000287">
    <property type="term" value="F:magnesium ion binding"/>
    <property type="evidence" value="ECO:0007669"/>
    <property type="project" value="UniProtKB-UniRule"/>
</dbReference>
<feature type="transmembrane region" description="Helical" evidence="20">
    <location>
        <begin position="332"/>
        <end position="356"/>
    </location>
</feature>
<accession>A0A493SSH4</accession>
<dbReference type="GO" id="GO:0090556">
    <property type="term" value="F:phosphatidylserine floppase activity"/>
    <property type="evidence" value="ECO:0007669"/>
    <property type="project" value="RHEA"/>
</dbReference>
<dbReference type="PRINTS" id="PR00119">
    <property type="entry name" value="CATATPASE"/>
</dbReference>
<feature type="binding site" evidence="18">
    <location>
        <position position="818"/>
    </location>
    <ligand>
        <name>ATP</name>
        <dbReference type="ChEBI" id="CHEBI:30616"/>
    </ligand>
</feature>
<dbReference type="Gene3D" id="3.40.50.1000">
    <property type="entry name" value="HAD superfamily/HAD-like"/>
    <property type="match status" value="1"/>
</dbReference>
<dbReference type="InterPro" id="IPR006539">
    <property type="entry name" value="P-type_ATPase_IV"/>
</dbReference>
<dbReference type="PANTHER" id="PTHR24092">
    <property type="entry name" value="PROBABLE PHOSPHOLIPID-TRANSPORTING ATPASE"/>
    <property type="match status" value="1"/>
</dbReference>
<feature type="binding site" evidence="18">
    <location>
        <position position="842"/>
    </location>
    <ligand>
        <name>ATP</name>
        <dbReference type="ChEBI" id="CHEBI:30616"/>
    </ligand>
</feature>
<dbReference type="Proteomes" id="UP000016666">
    <property type="component" value="Chromosome 1"/>
</dbReference>
<feature type="active site" description="4-aspartylphosphate intermediate" evidence="17">
    <location>
        <position position="445"/>
    </location>
</feature>
<comment type="similarity">
    <text evidence="5 20">Belongs to the cation transport ATPase (P-type) (TC 3.A.3) family. Type IV subfamily.</text>
</comment>
<dbReference type="SUPFAM" id="SSF56784">
    <property type="entry name" value="HAD-like"/>
    <property type="match status" value="1"/>
</dbReference>
<dbReference type="Ensembl" id="ENSAPLT00000045064.1">
    <property type="protein sequence ID" value="ENSAPLP00000016512.1"/>
    <property type="gene ID" value="ENSAPLG00000009563.2"/>
</dbReference>
<keyword evidence="14 20" id="KW-0472">Membrane</keyword>
<reference evidence="24" key="2">
    <citation type="submission" date="2025-08" db="UniProtKB">
        <authorList>
            <consortium name="Ensembl"/>
        </authorList>
    </citation>
    <scope>IDENTIFICATION</scope>
</reference>
<evidence type="ECO:0000256" key="3">
    <source>
        <dbReference type="ARBA" id="ARBA00004308"/>
    </source>
</evidence>
<feature type="binding site" evidence="18">
    <location>
        <position position="446"/>
    </location>
    <ligand>
        <name>ATP</name>
        <dbReference type="ChEBI" id="CHEBI:30616"/>
    </ligand>
</feature>
<dbReference type="SUPFAM" id="SSF81660">
    <property type="entry name" value="Metal cation-transporting ATPase, ATP-binding domain N"/>
    <property type="match status" value="1"/>
</dbReference>
<evidence type="ECO:0000256" key="8">
    <source>
        <dbReference type="ARBA" id="ARBA00022741"/>
    </source>
</evidence>
<dbReference type="InterPro" id="IPR044492">
    <property type="entry name" value="P_typ_ATPase_HD_dom"/>
</dbReference>
<evidence type="ECO:0000259" key="22">
    <source>
        <dbReference type="Pfam" id="PF16209"/>
    </source>
</evidence>
<dbReference type="EC" id="7.6.2.1" evidence="20"/>
<feature type="domain" description="P-type ATPase N-terminal" evidence="22">
    <location>
        <begin position="46"/>
        <end position="109"/>
    </location>
</feature>
<feature type="binding site" evidence="19">
    <location>
        <position position="447"/>
    </location>
    <ligand>
        <name>Mg(2+)</name>
        <dbReference type="ChEBI" id="CHEBI:18420"/>
    </ligand>
</feature>
<feature type="domain" description="P-type ATPase A" evidence="21">
    <location>
        <begin position="138"/>
        <end position="200"/>
    </location>
</feature>
<keyword evidence="25" id="KW-1185">Reference proteome</keyword>
<feature type="binding site" evidence="18">
    <location>
        <position position="841"/>
    </location>
    <ligand>
        <name>ATP</name>
        <dbReference type="ChEBI" id="CHEBI:30616"/>
    </ligand>
</feature>
<dbReference type="GO" id="GO:0005886">
    <property type="term" value="C:plasma membrane"/>
    <property type="evidence" value="ECO:0007669"/>
    <property type="project" value="TreeGrafter"/>
</dbReference>
<reference evidence="24 25" key="1">
    <citation type="submission" date="2017-10" db="EMBL/GenBank/DDBJ databases">
        <title>A new Pekin duck reference genome.</title>
        <authorList>
            <person name="Hou Z.-C."/>
            <person name="Zhou Z.-K."/>
            <person name="Zhu F."/>
            <person name="Hou S.-S."/>
        </authorList>
    </citation>
    <scope>NUCLEOTIDE SEQUENCE [LARGE SCALE GENOMIC DNA]</scope>
</reference>
<dbReference type="Gene3D" id="3.40.1110.10">
    <property type="entry name" value="Calcium-transporting ATPase, cytoplasmic domain N"/>
    <property type="match status" value="1"/>
</dbReference>
<evidence type="ECO:0000256" key="1">
    <source>
        <dbReference type="ARBA" id="ARBA00001946"/>
    </source>
</evidence>
<evidence type="ECO:0000256" key="18">
    <source>
        <dbReference type="PIRSR" id="PIRSR606539-2"/>
    </source>
</evidence>
<dbReference type="SUPFAM" id="SSF81653">
    <property type="entry name" value="Calcium ATPase, transduction domain A"/>
    <property type="match status" value="1"/>
</dbReference>
<evidence type="ECO:0000259" key="23">
    <source>
        <dbReference type="Pfam" id="PF16212"/>
    </source>
</evidence>
<evidence type="ECO:0000256" key="12">
    <source>
        <dbReference type="ARBA" id="ARBA00022989"/>
    </source>
</evidence>
<dbReference type="AlphaFoldDB" id="A0A493SSH4"/>
<evidence type="ECO:0000256" key="5">
    <source>
        <dbReference type="ARBA" id="ARBA00008109"/>
    </source>
</evidence>
<feature type="binding site" evidence="19">
    <location>
        <position position="842"/>
    </location>
    <ligand>
        <name>Mg(2+)</name>
        <dbReference type="ChEBI" id="CHEBI:18420"/>
    </ligand>
</feature>
<feature type="transmembrane region" description="Helical" evidence="20">
    <location>
        <begin position="930"/>
        <end position="948"/>
    </location>
</feature>
<keyword evidence="7 19" id="KW-0479">Metal-binding</keyword>
<comment type="catalytic activity">
    <reaction evidence="16">
        <text>a 1,2-diacyl-sn-glycero-3-phospho-L-serine(out) + ATP + H2O = a 1,2-diacyl-sn-glycero-3-phospho-L-serine(in) + ADP + phosphate + H(+)</text>
        <dbReference type="Rhea" id="RHEA:38567"/>
        <dbReference type="ChEBI" id="CHEBI:15377"/>
        <dbReference type="ChEBI" id="CHEBI:15378"/>
        <dbReference type="ChEBI" id="CHEBI:30616"/>
        <dbReference type="ChEBI" id="CHEBI:43474"/>
        <dbReference type="ChEBI" id="CHEBI:57262"/>
        <dbReference type="ChEBI" id="CHEBI:456216"/>
    </reaction>
    <physiologicalReaction direction="left-to-right" evidence="16">
        <dbReference type="Rhea" id="RHEA:38568"/>
    </physiologicalReaction>
</comment>
<comment type="subcellular location">
    <subcellularLocation>
        <location evidence="3">Endomembrane system</location>
    </subcellularLocation>
    <subcellularLocation>
        <location evidence="4">Golgi apparatus</location>
    </subcellularLocation>
    <subcellularLocation>
        <location evidence="2 20">Membrane</location>
        <topology evidence="2 20">Multi-pass membrane protein</topology>
    </subcellularLocation>
</comment>
<dbReference type="FunFam" id="3.40.50.1000:FF:000010">
    <property type="entry name" value="Phospholipid-transporting ATPase"/>
    <property type="match status" value="1"/>
</dbReference>
<evidence type="ECO:0000259" key="21">
    <source>
        <dbReference type="Pfam" id="PF00122"/>
    </source>
</evidence>
<dbReference type="GO" id="GO:0048666">
    <property type="term" value="P:neuron development"/>
    <property type="evidence" value="ECO:0007669"/>
    <property type="project" value="TreeGrafter"/>
</dbReference>
<name>A0A493SSH4_ANAPP</name>
<dbReference type="Gene3D" id="2.70.150.10">
    <property type="entry name" value="Calcium-transporting ATPase, cytoplasmic transduction domain A"/>
    <property type="match status" value="1"/>
</dbReference>
<protein>
    <recommendedName>
        <fullName evidence="20">Phospholipid-transporting ATPase</fullName>
        <ecNumber evidence="20">7.6.2.1</ecNumber>
    </recommendedName>
</protein>
<feature type="binding site" evidence="18">
    <location>
        <position position="609"/>
    </location>
    <ligand>
        <name>ATP</name>
        <dbReference type="ChEBI" id="CHEBI:30616"/>
    </ligand>
</feature>
<feature type="binding site" evidence="18">
    <location>
        <position position="723"/>
    </location>
    <ligand>
        <name>ATP</name>
        <dbReference type="ChEBI" id="CHEBI:30616"/>
    </ligand>
</feature>
<dbReference type="GO" id="GO:0016887">
    <property type="term" value="F:ATP hydrolysis activity"/>
    <property type="evidence" value="ECO:0007669"/>
    <property type="project" value="InterPro"/>
</dbReference>
<evidence type="ECO:0000256" key="15">
    <source>
        <dbReference type="ARBA" id="ARBA00034036"/>
    </source>
</evidence>
<dbReference type="InterPro" id="IPR036412">
    <property type="entry name" value="HAD-like_sf"/>
</dbReference>
<evidence type="ECO:0000256" key="6">
    <source>
        <dbReference type="ARBA" id="ARBA00022692"/>
    </source>
</evidence>
<dbReference type="Pfam" id="PF16212">
    <property type="entry name" value="PhoLip_ATPase_C"/>
    <property type="match status" value="1"/>
</dbReference>
<evidence type="ECO:0000256" key="9">
    <source>
        <dbReference type="ARBA" id="ARBA00022840"/>
    </source>
</evidence>
<dbReference type="SFLD" id="SFLDS00003">
    <property type="entry name" value="Haloacid_Dehalogenase"/>
    <property type="match status" value="1"/>
</dbReference>
<evidence type="ECO:0000256" key="20">
    <source>
        <dbReference type="RuleBase" id="RU362033"/>
    </source>
</evidence>
<dbReference type="InterPro" id="IPR018303">
    <property type="entry name" value="ATPase_P-typ_P_site"/>
</dbReference>
<reference evidence="24" key="3">
    <citation type="submission" date="2025-09" db="UniProtKB">
        <authorList>
            <consortium name="Ensembl"/>
        </authorList>
    </citation>
    <scope>IDENTIFICATION</scope>
</reference>
<evidence type="ECO:0000256" key="11">
    <source>
        <dbReference type="ARBA" id="ARBA00022967"/>
    </source>
</evidence>
<dbReference type="InterPro" id="IPR001757">
    <property type="entry name" value="P_typ_ATPase"/>
</dbReference>
<feature type="transmembrane region" description="Helical" evidence="20">
    <location>
        <begin position="977"/>
        <end position="995"/>
    </location>
</feature>
<keyword evidence="12 20" id="KW-1133">Transmembrane helix</keyword>
<evidence type="ECO:0000256" key="4">
    <source>
        <dbReference type="ARBA" id="ARBA00004555"/>
    </source>
</evidence>
<keyword evidence="13" id="KW-0333">Golgi apparatus</keyword>
<evidence type="ECO:0000256" key="17">
    <source>
        <dbReference type="PIRSR" id="PIRSR606539-1"/>
    </source>
</evidence>
<comment type="cofactor">
    <cofactor evidence="1 19">
        <name>Mg(2+)</name>
        <dbReference type="ChEBI" id="CHEBI:18420"/>
    </cofactor>
</comment>
<evidence type="ECO:0000256" key="13">
    <source>
        <dbReference type="ARBA" id="ARBA00023034"/>
    </source>
</evidence>
<dbReference type="InterPro" id="IPR032630">
    <property type="entry name" value="P_typ_ATPase_c"/>
</dbReference>
<feature type="transmembrane region" description="Helical" evidence="20">
    <location>
        <begin position="1086"/>
        <end position="1105"/>
    </location>
</feature>
<feature type="binding site" evidence="18">
    <location>
        <position position="642"/>
    </location>
    <ligand>
        <name>ATP</name>
        <dbReference type="ChEBI" id="CHEBI:30616"/>
    </ligand>
</feature>
<proteinExistence type="inferred from homology"/>
<dbReference type="InterPro" id="IPR023214">
    <property type="entry name" value="HAD_sf"/>
</dbReference>
<dbReference type="SFLD" id="SFLDF00027">
    <property type="entry name" value="p-type_atpase"/>
    <property type="match status" value="1"/>
</dbReference>
<feature type="binding site" evidence="18">
    <location>
        <position position="445"/>
    </location>
    <ligand>
        <name>ATP</name>
        <dbReference type="ChEBI" id="CHEBI:30616"/>
    </ligand>
</feature>
<dbReference type="SFLD" id="SFLDG00002">
    <property type="entry name" value="C1.7:_P-type_atpase_like"/>
    <property type="match status" value="1"/>
</dbReference>
<dbReference type="GO" id="GO:0005802">
    <property type="term" value="C:trans-Golgi network"/>
    <property type="evidence" value="ECO:0007669"/>
    <property type="project" value="TreeGrafter"/>
</dbReference>
<dbReference type="InterPro" id="IPR059000">
    <property type="entry name" value="ATPase_P-type_domA"/>
</dbReference>
<feature type="binding site" evidence="19">
    <location>
        <position position="445"/>
    </location>
    <ligand>
        <name>Mg(2+)</name>
        <dbReference type="ChEBI" id="CHEBI:18420"/>
    </ligand>
</feature>
<dbReference type="NCBIfam" id="TIGR01494">
    <property type="entry name" value="ATPase_P-type"/>
    <property type="match status" value="2"/>
</dbReference>
<dbReference type="GO" id="GO:0045332">
    <property type="term" value="P:phospholipid translocation"/>
    <property type="evidence" value="ECO:0007669"/>
    <property type="project" value="TreeGrafter"/>
</dbReference>
<feature type="domain" description="P-type ATPase C-terminal" evidence="23">
    <location>
        <begin position="865"/>
        <end position="1115"/>
    </location>
</feature>
<organism evidence="24 25">
    <name type="scientific">Anas platyrhynchos platyrhynchos</name>
    <name type="common">Northern mallard</name>
    <dbReference type="NCBI Taxonomy" id="8840"/>
    <lineage>
        <taxon>Eukaryota</taxon>
        <taxon>Metazoa</taxon>
        <taxon>Chordata</taxon>
        <taxon>Craniata</taxon>
        <taxon>Vertebrata</taxon>
        <taxon>Euteleostomi</taxon>
        <taxon>Archelosauria</taxon>
        <taxon>Archosauria</taxon>
        <taxon>Dinosauria</taxon>
        <taxon>Saurischia</taxon>
        <taxon>Theropoda</taxon>
        <taxon>Coelurosauria</taxon>
        <taxon>Aves</taxon>
        <taxon>Neognathae</taxon>
        <taxon>Galloanserae</taxon>
        <taxon>Anseriformes</taxon>
        <taxon>Anatidae</taxon>
        <taxon>Anatinae</taxon>
        <taxon>Anas</taxon>
    </lineage>
</organism>
<dbReference type="InterPro" id="IPR023298">
    <property type="entry name" value="ATPase_P-typ_TM_dom_sf"/>
</dbReference>
<feature type="binding site" evidence="18">
    <location>
        <position position="447"/>
    </location>
    <ligand>
        <name>ATP</name>
        <dbReference type="ChEBI" id="CHEBI:30616"/>
    </ligand>
</feature>
<keyword evidence="10 19" id="KW-0460">Magnesium</keyword>
<dbReference type="FunFam" id="3.40.1110.10:FF:000010">
    <property type="entry name" value="Phospholipid-transporting ATPase"/>
    <property type="match status" value="1"/>
</dbReference>
<keyword evidence="11 20" id="KW-1278">Translocase</keyword>
<evidence type="ECO:0000256" key="14">
    <source>
        <dbReference type="ARBA" id="ARBA00023136"/>
    </source>
</evidence>
<evidence type="ECO:0000313" key="25">
    <source>
        <dbReference type="Proteomes" id="UP000016666"/>
    </source>
</evidence>
<feature type="transmembrane region" description="Helical" evidence="20">
    <location>
        <begin position="376"/>
        <end position="399"/>
    </location>
</feature>
<dbReference type="InterPro" id="IPR008250">
    <property type="entry name" value="ATPase_P-typ_transduc_dom_A_sf"/>
</dbReference>
<feature type="binding site" evidence="18">
    <location>
        <position position="586"/>
    </location>
    <ligand>
        <name>ATP</name>
        <dbReference type="ChEBI" id="CHEBI:30616"/>
    </ligand>
</feature>
<dbReference type="Pfam" id="PF00122">
    <property type="entry name" value="E1-E2_ATPase"/>
    <property type="match status" value="1"/>
</dbReference>
<dbReference type="PROSITE" id="PS00154">
    <property type="entry name" value="ATPASE_E1_E2"/>
    <property type="match status" value="1"/>
</dbReference>
<dbReference type="GO" id="GO:0005524">
    <property type="term" value="F:ATP binding"/>
    <property type="evidence" value="ECO:0007669"/>
    <property type="project" value="UniProtKB-UniRule"/>
</dbReference>
<dbReference type="PANTHER" id="PTHR24092:SF98">
    <property type="entry name" value="PHOSPHOLIPID-TRANSPORTING ATPASE IB"/>
    <property type="match status" value="1"/>
</dbReference>
<sequence>MSRCHRWKRCVSIGPVCSPAGYKKADDEMSGATSSADLDEAPARTIYVNQPQQSKFRDNWVSTAKYSVVTFLPRFLYEQIRKAANAFFLFIALLQQIPDVSPTGRYTTLVPLLFILTVAGIKEIIEDYKRHKADSAVNKKKTLVLRNGMWQNIIWKEVAVGDIVKVTNGQHLPADMIILSSSEPQAMCYIETANLDGETNLKIRQGLSQTASLQSREELMKVSGRIECEGPNRHLYDFTGNLRLDGQRYPSWLCKLNSARCKNNARSLASRLKKSHGPVPVGPDQILLRGAQLRNTQWVLGIVVYTGHDTKLMQNSTKAPLKRSNVEKVTNVQILVLFCILLTMALVSSVGALLWNRTHGEVVWYLGSNRMLSVNFGYNLLTFIILYNNLIPISLLVTLEVVKFTQALFINWDIDMYYPETDTPAMARTSNLNEELGQVKYLFSDKTGTLTCNIMNFKKCSIAGVTYGHFPELERERSSEDFSQLPPPTSESCEFDDPRLLQNIENDHPTAVHIQEFLTLLAVCHTVVPERQGNKIIYQASSPDEGALVKGAKKLGYVFTGRTPHSVIIDALGKEKTFEILNVLEFSSNRKRMSVIVRTPGGQLRLYCKGADNVIFERLSKDSQYMEQTLCHLEYFATEGLRTLCIAYADLSENSYREWLNIYNETSTLLKDRAQKLEECYEIIEKDLLLLGATAIEDRLQAGVPETIATLMKAEIKIWILTGDKQETAINIGYSCRLISQSMSLILVNEDSLDATRASLTQHCTSLGESLGKENDIALIIDGHTLKYALSFEIRQSFLDLALSCKAVICCRVSPLQKSEIVDMVKKHVNAITLAIGDGANDVGMIQTAHVGVGISGNEGMQATNCSDYAIAQFSYLEKLLLVHGAWSYNRVTKCILYCFYKNVVLYIIELWFAFVNGFSGQILFERWCIGLYNVIFTALPPFTLGIFERSCTQDSMLRFPQLYKTTQNADGFNTRVFWGHCINALVHSIILFWFPMKVLEHDAVFTNGQGIDYLFVGNIVYTYVVVTVCLKAGLETTAWTRFSHLAVWGSMLLWLVFFGIYSAIWPTFPMAPDMLGQAGMVLRCGYFWFGLFLVPTACLLKDVAWTAAKHTYHKTLLEQVQELEMKTRELGKAMLRDSNGKSVNERDHLLKRLGRKTPPSLFRAHSVQQSVSHGYAFSQEEHGVVSQSEVVRSYDTTKRRTEIE</sequence>
<keyword evidence="6 20" id="KW-0812">Transmembrane</keyword>
<evidence type="ECO:0000256" key="16">
    <source>
        <dbReference type="ARBA" id="ARBA00051303"/>
    </source>
</evidence>
<dbReference type="CDD" id="cd02073">
    <property type="entry name" value="P-type_ATPase_APLT_Dnf-like"/>
    <property type="match status" value="1"/>
</dbReference>
<feature type="binding site" evidence="18">
    <location>
        <position position="724"/>
    </location>
    <ligand>
        <name>ATP</name>
        <dbReference type="ChEBI" id="CHEBI:30616"/>
    </ligand>
</feature>
<keyword evidence="9 18" id="KW-0067">ATP-binding</keyword>